<dbReference type="SUPFAM" id="SSF52317">
    <property type="entry name" value="Class I glutamine amidotransferase-like"/>
    <property type="match status" value="1"/>
</dbReference>
<evidence type="ECO:0000313" key="2">
    <source>
        <dbReference type="EMBL" id="MFC6670803.1"/>
    </source>
</evidence>
<feature type="transmembrane region" description="Helical" evidence="1">
    <location>
        <begin position="12"/>
        <end position="30"/>
    </location>
</feature>
<accession>A0ABW2A022</accession>
<evidence type="ECO:0000256" key="1">
    <source>
        <dbReference type="SAM" id="Phobius"/>
    </source>
</evidence>
<keyword evidence="1" id="KW-0472">Membrane</keyword>
<reference evidence="3" key="1">
    <citation type="journal article" date="2019" name="Int. J. Syst. Evol. Microbiol.">
        <title>The Global Catalogue of Microorganisms (GCM) 10K type strain sequencing project: providing services to taxonomists for standard genome sequencing and annotation.</title>
        <authorList>
            <consortium name="The Broad Institute Genomics Platform"/>
            <consortium name="The Broad Institute Genome Sequencing Center for Infectious Disease"/>
            <person name="Wu L."/>
            <person name="Ma J."/>
        </authorList>
    </citation>
    <scope>NUCLEOTIDE SEQUENCE [LARGE SCALE GENOMIC DNA]</scope>
    <source>
        <strain evidence="3">NBRC 111756</strain>
    </source>
</reference>
<evidence type="ECO:0000313" key="3">
    <source>
        <dbReference type="Proteomes" id="UP001596422"/>
    </source>
</evidence>
<organism evidence="2 3">
    <name type="scientific">Marinobacterium aestuariivivens</name>
    <dbReference type="NCBI Taxonomy" id="1698799"/>
    <lineage>
        <taxon>Bacteria</taxon>
        <taxon>Pseudomonadati</taxon>
        <taxon>Pseudomonadota</taxon>
        <taxon>Gammaproteobacteria</taxon>
        <taxon>Oceanospirillales</taxon>
        <taxon>Oceanospirillaceae</taxon>
        <taxon>Marinobacterium</taxon>
    </lineage>
</organism>
<dbReference type="Proteomes" id="UP001596422">
    <property type="component" value="Unassembled WGS sequence"/>
</dbReference>
<gene>
    <name evidence="2" type="ORF">ACFQDL_12525</name>
</gene>
<dbReference type="EMBL" id="JBHSWE010000001">
    <property type="protein sequence ID" value="MFC6670803.1"/>
    <property type="molecule type" value="Genomic_DNA"/>
</dbReference>
<comment type="caution">
    <text evidence="2">The sequence shown here is derived from an EMBL/GenBank/DDBJ whole genome shotgun (WGS) entry which is preliminary data.</text>
</comment>
<protein>
    <submittedName>
        <fullName evidence="2">Uncharacterized protein</fullName>
    </submittedName>
</protein>
<keyword evidence="1" id="KW-1133">Transmembrane helix</keyword>
<dbReference type="InterPro" id="IPR029062">
    <property type="entry name" value="Class_I_gatase-like"/>
</dbReference>
<keyword evidence="3" id="KW-1185">Reference proteome</keyword>
<dbReference type="Gene3D" id="3.40.50.880">
    <property type="match status" value="1"/>
</dbReference>
<dbReference type="RefSeq" id="WP_379909310.1">
    <property type="nucleotide sequence ID" value="NZ_JBHSWE010000001.1"/>
</dbReference>
<name>A0ABW2A022_9GAMM</name>
<proteinExistence type="predicted"/>
<sequence>MFGDRPRHYPQMISFLLIPGFSLFGLTAMIDPLRHANRSSSRELYRWQLVSERSGLVASSDALDIMTEYSIRDRPPAKL</sequence>
<keyword evidence="1" id="KW-0812">Transmembrane</keyword>